<keyword evidence="3" id="KW-1185">Reference proteome</keyword>
<feature type="compositionally biased region" description="Gly residues" evidence="1">
    <location>
        <begin position="51"/>
        <end position="64"/>
    </location>
</feature>
<dbReference type="Proteomes" id="UP001054854">
    <property type="component" value="Unassembled WGS sequence"/>
</dbReference>
<proteinExistence type="predicted"/>
<evidence type="ECO:0000313" key="2">
    <source>
        <dbReference type="EMBL" id="GHJ28466.1"/>
    </source>
</evidence>
<gene>
    <name evidence="2" type="ORF">TPA0910_28990</name>
</gene>
<name>A0ABQ3TYL0_STRHY</name>
<accession>A0ABQ3TYL0</accession>
<comment type="caution">
    <text evidence="2">The sequence shown here is derived from an EMBL/GenBank/DDBJ whole genome shotgun (WGS) entry which is preliminary data.</text>
</comment>
<feature type="region of interest" description="Disordered" evidence="1">
    <location>
        <begin position="1"/>
        <end position="64"/>
    </location>
</feature>
<sequence length="64" mass="6503">MHVHDGARKVPVPTAQKGIIPMRLGGHKTVLRQDPDDGDTMPDTDAPSPPSGGGCGGGDGCGRQ</sequence>
<dbReference type="EMBL" id="BNEK01000003">
    <property type="protein sequence ID" value="GHJ28466.1"/>
    <property type="molecule type" value="Genomic_DNA"/>
</dbReference>
<reference evidence="2" key="1">
    <citation type="submission" date="2024-05" db="EMBL/GenBank/DDBJ databases">
        <title>Whole genome shotgun sequence of Streptomyces hygroscopicus NBRC 113678.</title>
        <authorList>
            <person name="Komaki H."/>
            <person name="Tamura T."/>
        </authorList>
    </citation>
    <scope>NUCLEOTIDE SEQUENCE</scope>
    <source>
        <strain evidence="2">N11-34</strain>
    </source>
</reference>
<evidence type="ECO:0000256" key="1">
    <source>
        <dbReference type="SAM" id="MobiDB-lite"/>
    </source>
</evidence>
<protein>
    <submittedName>
        <fullName evidence="2">Uncharacterized protein</fullName>
    </submittedName>
</protein>
<evidence type="ECO:0000313" key="3">
    <source>
        <dbReference type="Proteomes" id="UP001054854"/>
    </source>
</evidence>
<organism evidence="2 3">
    <name type="scientific">Streptomyces hygroscopicus</name>
    <dbReference type="NCBI Taxonomy" id="1912"/>
    <lineage>
        <taxon>Bacteria</taxon>
        <taxon>Bacillati</taxon>
        <taxon>Actinomycetota</taxon>
        <taxon>Actinomycetes</taxon>
        <taxon>Kitasatosporales</taxon>
        <taxon>Streptomycetaceae</taxon>
        <taxon>Streptomyces</taxon>
        <taxon>Streptomyces violaceusniger group</taxon>
    </lineage>
</organism>